<evidence type="ECO:0000256" key="1">
    <source>
        <dbReference type="SAM" id="Phobius"/>
    </source>
</evidence>
<organism evidence="2 3">
    <name type="scientific">Fodinibius salicampi</name>
    <dbReference type="NCBI Taxonomy" id="1920655"/>
    <lineage>
        <taxon>Bacteria</taxon>
        <taxon>Pseudomonadati</taxon>
        <taxon>Balneolota</taxon>
        <taxon>Balneolia</taxon>
        <taxon>Balneolales</taxon>
        <taxon>Balneolaceae</taxon>
        <taxon>Fodinibius</taxon>
    </lineage>
</organism>
<keyword evidence="1" id="KW-0472">Membrane</keyword>
<reference evidence="2 3" key="1">
    <citation type="submission" date="2021-11" db="EMBL/GenBank/DDBJ databases">
        <title>Aliifidinibius sp. nov., a new bacterium isolated from saline soil.</title>
        <authorList>
            <person name="Galisteo C."/>
            <person name="De La Haba R."/>
            <person name="Sanchez-Porro C."/>
            <person name="Ventosa A."/>
        </authorList>
    </citation>
    <scope>NUCLEOTIDE SEQUENCE [LARGE SCALE GENOMIC DNA]</scope>
    <source>
        <strain evidence="2 3">KACC 190600</strain>
    </source>
</reference>
<dbReference type="Proteomes" id="UP001207337">
    <property type="component" value="Unassembled WGS sequence"/>
</dbReference>
<gene>
    <name evidence="2" type="ORF">LQ318_03885</name>
</gene>
<accession>A0ABT3PW18</accession>
<keyword evidence="1" id="KW-1133">Transmembrane helix</keyword>
<sequence length="505" mass="57121">MGRDYPENTMTEPDVQLQSNNRSAQPVGLLVVHGIGDQNRGETLEGVLEGLRLAYGNRLRVQREKQDYALVKGFTRPIHIFEVYWADLLHGETVKGTFDIDRIFEIAWFPLFNYKSNLLAHGISRGYVLRWTWILAPLSSFLATGIRGAQFLASIATGLKESGGQRRLERNQEQPQTFWENVRRKRDSALERGTVLDDILDQVAGDVFNYTHGVFEAFPEKSEKNAKLSDNTKEMHKRFRQTAQRAVDQGCRELQVLAHSLGTVVGFRSMCTERTKPIINTETPVYLSRFYTIGSPLEKFRFFWPRLLEESTNGPAITAPDDSHLLATNQPQDEHSTMSWDNFYSRSDLVSGELLSFDGWPKPTNHKARGLGGIIRSHVSYNRNPKFLSLLGEGLTGEEPTIKVNKFRNFGQQFVGSLENLLLPALLVFLALLGAVVMVGMGGGVGWIISQQFKWFGLESVAIAIRFYFLAVIVLGLTIIPIWVGKSNAQKLHARYWSPEEDQKQ</sequence>
<feature type="transmembrane region" description="Helical" evidence="1">
    <location>
        <begin position="461"/>
        <end position="484"/>
    </location>
</feature>
<keyword evidence="3" id="KW-1185">Reference proteome</keyword>
<evidence type="ECO:0000313" key="2">
    <source>
        <dbReference type="EMBL" id="MCW9712037.1"/>
    </source>
</evidence>
<proteinExistence type="predicted"/>
<feature type="transmembrane region" description="Helical" evidence="1">
    <location>
        <begin position="421"/>
        <end position="449"/>
    </location>
</feature>
<protein>
    <recommendedName>
        <fullName evidence="4">Alpha/beta hydrolase family protein</fullName>
    </recommendedName>
</protein>
<keyword evidence="1" id="KW-0812">Transmembrane</keyword>
<evidence type="ECO:0000313" key="3">
    <source>
        <dbReference type="Proteomes" id="UP001207337"/>
    </source>
</evidence>
<dbReference type="RefSeq" id="WP_265787693.1">
    <property type="nucleotide sequence ID" value="NZ_BAABRS010000001.1"/>
</dbReference>
<name>A0ABT3PW18_9BACT</name>
<comment type="caution">
    <text evidence="2">The sequence shown here is derived from an EMBL/GenBank/DDBJ whole genome shotgun (WGS) entry which is preliminary data.</text>
</comment>
<dbReference type="EMBL" id="JAJNDC010000001">
    <property type="protein sequence ID" value="MCW9712037.1"/>
    <property type="molecule type" value="Genomic_DNA"/>
</dbReference>
<evidence type="ECO:0008006" key="4">
    <source>
        <dbReference type="Google" id="ProtNLM"/>
    </source>
</evidence>